<dbReference type="PANTHER" id="PTHR24286">
    <property type="entry name" value="CYTOCHROME P450 26"/>
    <property type="match status" value="1"/>
</dbReference>
<dbReference type="PANTHER" id="PTHR24286:SF255">
    <property type="entry name" value="ALLENE OXIDE SYNTHASE, CHLOROPLASTIC"/>
    <property type="match status" value="1"/>
</dbReference>
<dbReference type="AlphaFoldDB" id="A0A068UH47"/>
<evidence type="ECO:0000256" key="10">
    <source>
        <dbReference type="ARBA" id="ARBA00023239"/>
    </source>
</evidence>
<keyword evidence="6" id="KW-0276">Fatty acid metabolism</keyword>
<accession>A0A068UH47</accession>
<dbReference type="OrthoDB" id="2789670at2759"/>
<keyword evidence="7 11" id="KW-0408">Iron</keyword>
<dbReference type="OMA" id="ACEVEWL"/>
<sequence>MRSSPLLAKYILHYSLHTHLPQKKLHFWLAFQGKQNMAALSSTGLLQPPSETTSPQQQEATPVSPQPKTTAPLPLREIPGSYGLPFIGPIKDRLDYFYNQGEVQFFSTRAQKYKSTVFRSNMPPGPFISSNSKVIVMLDGNSFPVLFDISKVEKKNLFTGTYMPSTKLTGGYRILSYLDPSEPKHTKLKNLLFFLLSNRKDHVIPEFHKSYTELFDSIDKEIAAKGRVTFDQDGAAFRFLGRAYYGADPADSSLGQDGPTLINKWVLFSLHPIASLGLPKFIEDPLLHTFPFPPCFVQKDYRKLYDFINANSTFVLDEAERNGIPRDEAAHNLVFATCFNTFGGIKVLFPNLMKWIGQAGVELHKKLVQEIRSAIESAGGTLTTQALENMPLTKSVVYETLRIEPPVPYQYGKAKIDLTIESHDARFEVKKGEMLFGYQPFATRDPEIFERPEEFVPDRFVGGGEELLKYVLWSNGPETESPTVNNKQCPGKDFIGFISRLFVVEIFRRYDTFEIEVVKVTALGSTIDITSLTEASS</sequence>
<dbReference type="SUPFAM" id="SSF48264">
    <property type="entry name" value="Cytochrome P450"/>
    <property type="match status" value="1"/>
</dbReference>
<dbReference type="GO" id="GO:0020037">
    <property type="term" value="F:heme binding"/>
    <property type="evidence" value="ECO:0007669"/>
    <property type="project" value="InterPro"/>
</dbReference>
<dbReference type="InterPro" id="IPR001128">
    <property type="entry name" value="Cyt_P450"/>
</dbReference>
<dbReference type="STRING" id="49390.A0A068UH47"/>
<evidence type="ECO:0000256" key="5">
    <source>
        <dbReference type="ARBA" id="ARBA00022767"/>
    </source>
</evidence>
<comment type="similarity">
    <text evidence="1">Belongs to the cytochrome P450 family.</text>
</comment>
<reference evidence="14" key="1">
    <citation type="journal article" date="2014" name="Science">
        <title>The coffee genome provides insight into the convergent evolution of caffeine biosynthesis.</title>
        <authorList>
            <person name="Denoeud F."/>
            <person name="Carretero-Paulet L."/>
            <person name="Dereeper A."/>
            <person name="Droc G."/>
            <person name="Guyot R."/>
            <person name="Pietrella M."/>
            <person name="Zheng C."/>
            <person name="Alberti A."/>
            <person name="Anthony F."/>
            <person name="Aprea G."/>
            <person name="Aury J.M."/>
            <person name="Bento P."/>
            <person name="Bernard M."/>
            <person name="Bocs S."/>
            <person name="Campa C."/>
            <person name="Cenci A."/>
            <person name="Combes M.C."/>
            <person name="Crouzillat D."/>
            <person name="Da Silva C."/>
            <person name="Daddiego L."/>
            <person name="De Bellis F."/>
            <person name="Dussert S."/>
            <person name="Garsmeur O."/>
            <person name="Gayraud T."/>
            <person name="Guignon V."/>
            <person name="Jahn K."/>
            <person name="Jamilloux V."/>
            <person name="Joet T."/>
            <person name="Labadie K."/>
            <person name="Lan T."/>
            <person name="Leclercq J."/>
            <person name="Lepelley M."/>
            <person name="Leroy T."/>
            <person name="Li L.T."/>
            <person name="Librado P."/>
            <person name="Lopez L."/>
            <person name="Munoz A."/>
            <person name="Noel B."/>
            <person name="Pallavicini A."/>
            <person name="Perrotta G."/>
            <person name="Poncet V."/>
            <person name="Pot D."/>
            <person name="Priyono X."/>
            <person name="Rigoreau M."/>
            <person name="Rouard M."/>
            <person name="Rozas J."/>
            <person name="Tranchant-Dubreuil C."/>
            <person name="VanBuren R."/>
            <person name="Zhang Q."/>
            <person name="Andrade A.C."/>
            <person name="Argout X."/>
            <person name="Bertrand B."/>
            <person name="de Kochko A."/>
            <person name="Graziosi G."/>
            <person name="Henry R.J."/>
            <person name="Jayarama X."/>
            <person name="Ming R."/>
            <person name="Nagai C."/>
            <person name="Rounsley S."/>
            <person name="Sankoff D."/>
            <person name="Giuliano G."/>
            <person name="Albert V.A."/>
            <person name="Wincker P."/>
            <person name="Lashermes P."/>
        </authorList>
    </citation>
    <scope>NUCLEOTIDE SEQUENCE [LARGE SCALE GENOMIC DNA]</scope>
    <source>
        <strain evidence="14">cv. DH200-94</strain>
    </source>
</reference>
<dbReference type="CDD" id="cd11071">
    <property type="entry name" value="CYP74"/>
    <property type="match status" value="1"/>
</dbReference>
<evidence type="ECO:0000256" key="2">
    <source>
        <dbReference type="ARBA" id="ARBA00022516"/>
    </source>
</evidence>
<dbReference type="PhylomeDB" id="A0A068UH47"/>
<evidence type="ECO:0000256" key="12">
    <source>
        <dbReference type="SAM" id="MobiDB-lite"/>
    </source>
</evidence>
<evidence type="ECO:0000256" key="7">
    <source>
        <dbReference type="ARBA" id="ARBA00023004"/>
    </source>
</evidence>
<dbReference type="Pfam" id="PF00067">
    <property type="entry name" value="p450"/>
    <property type="match status" value="1"/>
</dbReference>
<keyword evidence="5" id="KW-0925">Oxylipin biosynthesis</keyword>
<dbReference type="GO" id="GO:0016829">
    <property type="term" value="F:lyase activity"/>
    <property type="evidence" value="ECO:0007669"/>
    <property type="project" value="UniProtKB-KW"/>
</dbReference>
<feature type="binding site" description="axial binding residue" evidence="11">
    <location>
        <position position="489"/>
    </location>
    <ligand>
        <name>heme</name>
        <dbReference type="ChEBI" id="CHEBI:30413"/>
    </ligand>
    <ligandPart>
        <name>Fe</name>
        <dbReference type="ChEBI" id="CHEBI:18248"/>
    </ligandPart>
</feature>
<feature type="compositionally biased region" description="Low complexity" evidence="12">
    <location>
        <begin position="47"/>
        <end position="59"/>
    </location>
</feature>
<keyword evidence="2" id="KW-0444">Lipid biosynthesis</keyword>
<dbReference type="Gene3D" id="1.10.630.10">
    <property type="entry name" value="Cytochrome P450"/>
    <property type="match status" value="1"/>
</dbReference>
<evidence type="ECO:0000256" key="4">
    <source>
        <dbReference type="ARBA" id="ARBA00022723"/>
    </source>
</evidence>
<dbReference type="GO" id="GO:0016705">
    <property type="term" value="F:oxidoreductase activity, acting on paired donors, with incorporation or reduction of molecular oxygen"/>
    <property type="evidence" value="ECO:0007669"/>
    <property type="project" value="InterPro"/>
</dbReference>
<dbReference type="GO" id="GO:0009535">
    <property type="term" value="C:chloroplast thylakoid membrane"/>
    <property type="evidence" value="ECO:0007669"/>
    <property type="project" value="TreeGrafter"/>
</dbReference>
<dbReference type="GO" id="GO:0016125">
    <property type="term" value="P:sterol metabolic process"/>
    <property type="evidence" value="ECO:0007669"/>
    <property type="project" value="TreeGrafter"/>
</dbReference>
<evidence type="ECO:0000313" key="13">
    <source>
        <dbReference type="EMBL" id="CDP07587.1"/>
    </source>
</evidence>
<dbReference type="InterPro" id="IPR036396">
    <property type="entry name" value="Cyt_P450_sf"/>
</dbReference>
<protein>
    <recommendedName>
        <fullName evidence="15">Allene oxide synthase</fullName>
    </recommendedName>
</protein>
<keyword evidence="10" id="KW-0456">Lyase</keyword>
<keyword evidence="3 11" id="KW-0349">Heme</keyword>
<dbReference type="Gramene" id="CDP07587">
    <property type="protein sequence ID" value="CDP07587"/>
    <property type="gene ID" value="GSCOC_T00024886001"/>
</dbReference>
<keyword evidence="4 11" id="KW-0479">Metal-binding</keyword>
<evidence type="ECO:0000256" key="1">
    <source>
        <dbReference type="ARBA" id="ARBA00010617"/>
    </source>
</evidence>
<comment type="cofactor">
    <cofactor evidence="11">
        <name>heme</name>
        <dbReference type="ChEBI" id="CHEBI:30413"/>
    </cofactor>
</comment>
<dbReference type="InterPro" id="IPR002403">
    <property type="entry name" value="Cyt_P450_E_grp-IV"/>
</dbReference>
<evidence type="ECO:0000256" key="9">
    <source>
        <dbReference type="ARBA" id="ARBA00023160"/>
    </source>
</evidence>
<dbReference type="Proteomes" id="UP000295252">
    <property type="component" value="Chromosome II"/>
</dbReference>
<name>A0A068UH47_COFCA</name>
<dbReference type="EMBL" id="HG739110">
    <property type="protein sequence ID" value="CDP07587.1"/>
    <property type="molecule type" value="Genomic_DNA"/>
</dbReference>
<evidence type="ECO:0000313" key="14">
    <source>
        <dbReference type="Proteomes" id="UP000295252"/>
    </source>
</evidence>
<keyword evidence="8" id="KW-0443">Lipid metabolism</keyword>
<keyword evidence="14" id="KW-1185">Reference proteome</keyword>
<dbReference type="FunFam" id="1.10.630.10:FF:000024">
    <property type="entry name" value="Allene oxide synthase, chloroplastic"/>
    <property type="match status" value="1"/>
</dbReference>
<proteinExistence type="inferred from homology"/>
<dbReference type="InParanoid" id="A0A068UH47"/>
<dbReference type="PRINTS" id="PR00465">
    <property type="entry name" value="EP450IV"/>
</dbReference>
<dbReference type="GO" id="GO:0031408">
    <property type="term" value="P:oxylipin biosynthetic process"/>
    <property type="evidence" value="ECO:0007669"/>
    <property type="project" value="UniProtKB-KW"/>
</dbReference>
<dbReference type="GO" id="GO:0009941">
    <property type="term" value="C:chloroplast envelope"/>
    <property type="evidence" value="ECO:0007669"/>
    <property type="project" value="TreeGrafter"/>
</dbReference>
<dbReference type="GO" id="GO:0004497">
    <property type="term" value="F:monooxygenase activity"/>
    <property type="evidence" value="ECO:0007669"/>
    <property type="project" value="InterPro"/>
</dbReference>
<evidence type="ECO:0008006" key="15">
    <source>
        <dbReference type="Google" id="ProtNLM"/>
    </source>
</evidence>
<keyword evidence="9" id="KW-0275">Fatty acid biosynthesis</keyword>
<feature type="compositionally biased region" description="Polar residues" evidence="12">
    <location>
        <begin position="60"/>
        <end position="69"/>
    </location>
</feature>
<evidence type="ECO:0000256" key="3">
    <source>
        <dbReference type="ARBA" id="ARBA00022617"/>
    </source>
</evidence>
<dbReference type="GO" id="GO:0005506">
    <property type="term" value="F:iron ion binding"/>
    <property type="evidence" value="ECO:0007669"/>
    <property type="project" value="InterPro"/>
</dbReference>
<evidence type="ECO:0000256" key="11">
    <source>
        <dbReference type="PIRSR" id="PIRSR602403-1"/>
    </source>
</evidence>
<evidence type="ECO:0000256" key="8">
    <source>
        <dbReference type="ARBA" id="ARBA00023098"/>
    </source>
</evidence>
<feature type="region of interest" description="Disordered" evidence="12">
    <location>
        <begin position="44"/>
        <end position="72"/>
    </location>
</feature>
<dbReference type="GO" id="GO:0009695">
    <property type="term" value="P:jasmonic acid biosynthetic process"/>
    <property type="evidence" value="ECO:0007669"/>
    <property type="project" value="TreeGrafter"/>
</dbReference>
<gene>
    <name evidence="13" type="ORF">GSCOC_T00024886001</name>
</gene>
<evidence type="ECO:0000256" key="6">
    <source>
        <dbReference type="ARBA" id="ARBA00022832"/>
    </source>
</evidence>
<organism evidence="13 14">
    <name type="scientific">Coffea canephora</name>
    <name type="common">Robusta coffee</name>
    <dbReference type="NCBI Taxonomy" id="49390"/>
    <lineage>
        <taxon>Eukaryota</taxon>
        <taxon>Viridiplantae</taxon>
        <taxon>Streptophyta</taxon>
        <taxon>Embryophyta</taxon>
        <taxon>Tracheophyta</taxon>
        <taxon>Spermatophyta</taxon>
        <taxon>Magnoliopsida</taxon>
        <taxon>eudicotyledons</taxon>
        <taxon>Gunneridae</taxon>
        <taxon>Pentapetalae</taxon>
        <taxon>asterids</taxon>
        <taxon>lamiids</taxon>
        <taxon>Gentianales</taxon>
        <taxon>Rubiaceae</taxon>
        <taxon>Ixoroideae</taxon>
        <taxon>Gardenieae complex</taxon>
        <taxon>Bertiereae - Coffeeae clade</taxon>
        <taxon>Coffeeae</taxon>
        <taxon>Coffea</taxon>
    </lineage>
</organism>